<evidence type="ECO:0000256" key="3">
    <source>
        <dbReference type="ARBA" id="ARBA00004496"/>
    </source>
</evidence>
<keyword evidence="7" id="KW-0808">Transferase</keyword>
<feature type="transmembrane region" description="Helical" evidence="24">
    <location>
        <begin position="465"/>
        <end position="487"/>
    </location>
</feature>
<keyword evidence="12" id="KW-0863">Zinc-finger</keyword>
<evidence type="ECO:0000256" key="14">
    <source>
        <dbReference type="ARBA" id="ARBA00022833"/>
    </source>
</evidence>
<evidence type="ECO:0000256" key="8">
    <source>
        <dbReference type="ARBA" id="ARBA00022692"/>
    </source>
</evidence>
<keyword evidence="6" id="KW-0963">Cytoplasm</keyword>
<dbReference type="Pfam" id="PF22191">
    <property type="entry name" value="IBR_1"/>
    <property type="match status" value="1"/>
</dbReference>
<dbReference type="GO" id="GO:0006511">
    <property type="term" value="P:ubiquitin-dependent protein catabolic process"/>
    <property type="evidence" value="ECO:0000318"/>
    <property type="project" value="GO_Central"/>
</dbReference>
<evidence type="ECO:0000256" key="5">
    <source>
        <dbReference type="ARBA" id="ARBA00012251"/>
    </source>
</evidence>
<dbReference type="PANTHER" id="PTHR11685">
    <property type="entry name" value="RBR FAMILY RING FINGER AND IBR DOMAIN-CONTAINING"/>
    <property type="match status" value="1"/>
</dbReference>
<dbReference type="GO" id="GO:0031624">
    <property type="term" value="F:ubiquitin conjugating enzyme binding"/>
    <property type="evidence" value="ECO:0000318"/>
    <property type="project" value="GO_Central"/>
</dbReference>
<evidence type="ECO:0000256" key="11">
    <source>
        <dbReference type="ARBA" id="ARBA00022737"/>
    </source>
</evidence>
<evidence type="ECO:0000256" key="24">
    <source>
        <dbReference type="SAM" id="Phobius"/>
    </source>
</evidence>
<dbReference type="GO" id="GO:0000151">
    <property type="term" value="C:ubiquitin ligase complex"/>
    <property type="evidence" value="ECO:0000318"/>
    <property type="project" value="GO_Central"/>
</dbReference>
<name>D6WF51_TRICA</name>
<dbReference type="GO" id="GO:0031966">
    <property type="term" value="C:mitochondrial membrane"/>
    <property type="evidence" value="ECO:0007669"/>
    <property type="project" value="UniProtKB-SubCell"/>
</dbReference>
<dbReference type="SMART" id="SM00647">
    <property type="entry name" value="IBR"/>
    <property type="match status" value="2"/>
</dbReference>
<dbReference type="EMBL" id="KQ971327">
    <property type="protein sequence ID" value="EEZ99843.2"/>
    <property type="molecule type" value="Genomic_DNA"/>
</dbReference>
<evidence type="ECO:0000256" key="7">
    <source>
        <dbReference type="ARBA" id="ARBA00022679"/>
    </source>
</evidence>
<keyword evidence="15" id="KW-0832">Ubl conjugation</keyword>
<evidence type="ECO:0000313" key="27">
    <source>
        <dbReference type="Proteomes" id="UP000007266"/>
    </source>
</evidence>
<comment type="catalytic activity">
    <reaction evidence="1">
        <text>[E2 ubiquitin-conjugating enzyme]-S-ubiquitinyl-L-cysteine + [acceptor protein]-L-lysine = [E2 ubiquitin-conjugating enzyme]-L-cysteine + [acceptor protein]-N(6)-ubiquitinyl-L-lysine.</text>
        <dbReference type="EC" id="2.3.2.31"/>
    </reaction>
</comment>
<proteinExistence type="inferred from homology"/>
<dbReference type="PROSITE" id="PS00518">
    <property type="entry name" value="ZF_RING_1"/>
    <property type="match status" value="1"/>
</dbReference>
<dbReference type="SUPFAM" id="SSF57850">
    <property type="entry name" value="RING/U-box"/>
    <property type="match status" value="3"/>
</dbReference>
<dbReference type="EC" id="2.3.2.31" evidence="5"/>
<dbReference type="GO" id="GO:0016567">
    <property type="term" value="P:protein ubiquitination"/>
    <property type="evidence" value="ECO:0007669"/>
    <property type="project" value="InterPro"/>
</dbReference>
<dbReference type="CDD" id="cd20352">
    <property type="entry name" value="Rcat_RBR_RNF144"/>
    <property type="match status" value="1"/>
</dbReference>
<dbReference type="InterPro" id="IPR017907">
    <property type="entry name" value="Znf_RING_CS"/>
</dbReference>
<gene>
    <name evidence="26" type="primary">AUGUSTUS-3.0.2_02624</name>
    <name evidence="26" type="ORF">TcasGA2_TC002624</name>
</gene>
<comment type="subcellular location">
    <subcellularLocation>
        <location evidence="3">Cytoplasm</location>
    </subcellularLocation>
    <subcellularLocation>
        <location evidence="2">Mitochondrion membrane</location>
        <topology evidence="2">Single-pass membrane protein</topology>
    </subcellularLocation>
</comment>
<keyword evidence="17" id="KW-0496">Mitochondrion</keyword>
<protein>
    <recommendedName>
        <fullName evidence="22">E3 ubiquitin-protein ligase RNF144B</fullName>
        <ecNumber evidence="5">2.3.2.31</ecNumber>
    </recommendedName>
    <alternativeName>
        <fullName evidence="23">RING finger protein 144B</fullName>
    </alternativeName>
</protein>
<feature type="domain" description="RING-type" evidence="25">
    <location>
        <begin position="233"/>
        <end position="451"/>
    </location>
</feature>
<sequence length="516" mass="56860">MVASKELYFPLCGDNTSLPLRGGVTGRRRVCLSAAWADPPTRRERRRAICSWSVGYGTLTEQEESPVKQDLLTKKGKVADNATLLEPRGRRLVTSIATTHASPPASRRSRSKVDLLAMPGIKTLVNRRRNSGSETQTPLVKQNGSSGNLIKPAASLASLRKYETVLALTGVLRSSSSSSSVEPLQPVNRLRVPPQESASRFCSRCSSILTLASTSRYSLNSSTGGFVPIHKETLLLCKLCLAEVPSKDACCIADCKCSFCAECMRVYVEFEIAQGAYDISCPDAQCPSKGVLNEEEIKRLAGEDLFEKHNKYRLNREIELDKNRTWCPRAGCETVCNLCPTQQCHPQSVHCPSCTTDFCSNCKLEWHEGLTCEDNSKKLAKEGKVEEPGISFNSDLIKCCPMCNVPIEKDEGCAQMMCKRCKHVFCWYCLASLDDDFLLRHYDKGPCKNKLGHSRASVIWHRTQVIGIFAGFGILLLVASPLLLLAAPCIVCCKCRVCNAGTTKLDNEEEAPVEES</sequence>
<dbReference type="eggNOG" id="KOG1815">
    <property type="taxonomic scope" value="Eukaryota"/>
</dbReference>
<comment type="subunit">
    <text evidence="21">Interacts with UBE2L3, UBE2L6 and LCMT2, as well as with BAX. Interacts with TBK1; this interaction inhibits TBK1 phosphorylation and 'Lys-63'-linked polyubiquitination.</text>
</comment>
<organism evidence="26 27">
    <name type="scientific">Tribolium castaneum</name>
    <name type="common">Red flour beetle</name>
    <dbReference type="NCBI Taxonomy" id="7070"/>
    <lineage>
        <taxon>Eukaryota</taxon>
        <taxon>Metazoa</taxon>
        <taxon>Ecdysozoa</taxon>
        <taxon>Arthropoda</taxon>
        <taxon>Hexapoda</taxon>
        <taxon>Insecta</taxon>
        <taxon>Pterygota</taxon>
        <taxon>Neoptera</taxon>
        <taxon>Endopterygota</taxon>
        <taxon>Coleoptera</taxon>
        <taxon>Polyphaga</taxon>
        <taxon>Cucujiformia</taxon>
        <taxon>Tenebrionidae</taxon>
        <taxon>Tenebrionidae incertae sedis</taxon>
        <taxon>Tribolium</taxon>
    </lineage>
</organism>
<keyword evidence="27" id="KW-1185">Reference proteome</keyword>
<evidence type="ECO:0000259" key="25">
    <source>
        <dbReference type="PROSITE" id="PS51873"/>
    </source>
</evidence>
<keyword evidence="9" id="KW-0053">Apoptosis</keyword>
<evidence type="ECO:0000256" key="17">
    <source>
        <dbReference type="ARBA" id="ARBA00023128"/>
    </source>
</evidence>
<evidence type="ECO:0000256" key="10">
    <source>
        <dbReference type="ARBA" id="ARBA00022723"/>
    </source>
</evidence>
<dbReference type="InterPro" id="IPR013083">
    <property type="entry name" value="Znf_RING/FYVE/PHD"/>
</dbReference>
<keyword evidence="18 24" id="KW-0472">Membrane</keyword>
<keyword evidence="11" id="KW-0677">Repeat</keyword>
<comment type="pathway">
    <text evidence="4">Protein modification; protein ubiquitination.</text>
</comment>
<evidence type="ECO:0000256" key="23">
    <source>
        <dbReference type="ARBA" id="ARBA00078867"/>
    </source>
</evidence>
<dbReference type="HOGENOM" id="CLU_581696_0_0_1"/>
<dbReference type="InterPro" id="IPR044066">
    <property type="entry name" value="TRIAD_supradom"/>
</dbReference>
<evidence type="ECO:0000256" key="4">
    <source>
        <dbReference type="ARBA" id="ARBA00004906"/>
    </source>
</evidence>
<dbReference type="InterPro" id="IPR002867">
    <property type="entry name" value="IBR_dom"/>
</dbReference>
<dbReference type="GO" id="GO:0006915">
    <property type="term" value="P:apoptotic process"/>
    <property type="evidence" value="ECO:0007669"/>
    <property type="project" value="UniProtKB-KW"/>
</dbReference>
<reference evidence="26 27" key="2">
    <citation type="journal article" date="2010" name="Nucleic Acids Res.">
        <title>BeetleBase in 2010: revisions to provide comprehensive genomic information for Tribolium castaneum.</title>
        <authorList>
            <person name="Kim H.S."/>
            <person name="Murphy T."/>
            <person name="Xia J."/>
            <person name="Caragea D."/>
            <person name="Park Y."/>
            <person name="Beeman R.W."/>
            <person name="Lorenzen M.D."/>
            <person name="Butcher S."/>
            <person name="Manak J.R."/>
            <person name="Brown S.J."/>
        </authorList>
    </citation>
    <scope>GENOME REANNOTATION</scope>
    <source>
        <strain evidence="26 27">Georgia GA2</strain>
    </source>
</reference>
<reference evidence="26 27" key="1">
    <citation type="journal article" date="2008" name="Nature">
        <title>The genome of the model beetle and pest Tribolium castaneum.</title>
        <authorList>
            <consortium name="Tribolium Genome Sequencing Consortium"/>
            <person name="Richards S."/>
            <person name="Gibbs R.A."/>
            <person name="Weinstock G.M."/>
            <person name="Brown S.J."/>
            <person name="Denell R."/>
            <person name="Beeman R.W."/>
            <person name="Gibbs R."/>
            <person name="Beeman R.W."/>
            <person name="Brown S.J."/>
            <person name="Bucher G."/>
            <person name="Friedrich M."/>
            <person name="Grimmelikhuijzen C.J."/>
            <person name="Klingler M."/>
            <person name="Lorenzen M."/>
            <person name="Richards S."/>
            <person name="Roth S."/>
            <person name="Schroder R."/>
            <person name="Tautz D."/>
            <person name="Zdobnov E.M."/>
            <person name="Muzny D."/>
            <person name="Gibbs R.A."/>
            <person name="Weinstock G.M."/>
            <person name="Attaway T."/>
            <person name="Bell S."/>
            <person name="Buhay C.J."/>
            <person name="Chandrabose M.N."/>
            <person name="Chavez D."/>
            <person name="Clerk-Blankenburg K.P."/>
            <person name="Cree A."/>
            <person name="Dao M."/>
            <person name="Davis C."/>
            <person name="Chacko J."/>
            <person name="Dinh H."/>
            <person name="Dugan-Rocha S."/>
            <person name="Fowler G."/>
            <person name="Garner T.T."/>
            <person name="Garnes J."/>
            <person name="Gnirke A."/>
            <person name="Hawes A."/>
            <person name="Hernandez J."/>
            <person name="Hines S."/>
            <person name="Holder M."/>
            <person name="Hume J."/>
            <person name="Jhangiani S.N."/>
            <person name="Joshi V."/>
            <person name="Khan Z.M."/>
            <person name="Jackson L."/>
            <person name="Kovar C."/>
            <person name="Kowis A."/>
            <person name="Lee S."/>
            <person name="Lewis L.R."/>
            <person name="Margolis J."/>
            <person name="Morgan M."/>
            <person name="Nazareth L.V."/>
            <person name="Nguyen N."/>
            <person name="Okwuonu G."/>
            <person name="Parker D."/>
            <person name="Richards S."/>
            <person name="Ruiz S.J."/>
            <person name="Santibanez J."/>
            <person name="Savard J."/>
            <person name="Scherer S.E."/>
            <person name="Schneider B."/>
            <person name="Sodergren E."/>
            <person name="Tautz D."/>
            <person name="Vattahil S."/>
            <person name="Villasana D."/>
            <person name="White C.S."/>
            <person name="Wright R."/>
            <person name="Park Y."/>
            <person name="Beeman R.W."/>
            <person name="Lord J."/>
            <person name="Oppert B."/>
            <person name="Lorenzen M."/>
            <person name="Brown S."/>
            <person name="Wang L."/>
            <person name="Savard J."/>
            <person name="Tautz D."/>
            <person name="Richards S."/>
            <person name="Weinstock G."/>
            <person name="Gibbs R.A."/>
            <person name="Liu Y."/>
            <person name="Worley K."/>
            <person name="Weinstock G."/>
            <person name="Elsik C.G."/>
            <person name="Reese J.T."/>
            <person name="Elhaik E."/>
            <person name="Landan G."/>
            <person name="Graur D."/>
            <person name="Arensburger P."/>
            <person name="Atkinson P."/>
            <person name="Beeman R.W."/>
            <person name="Beidler J."/>
            <person name="Brown S.J."/>
            <person name="Demuth J.P."/>
            <person name="Drury D.W."/>
            <person name="Du Y.Z."/>
            <person name="Fujiwara H."/>
            <person name="Lorenzen M."/>
            <person name="Maselli V."/>
            <person name="Osanai M."/>
            <person name="Park Y."/>
            <person name="Robertson H.M."/>
            <person name="Tu Z."/>
            <person name="Wang J.J."/>
            <person name="Wang S."/>
            <person name="Richards S."/>
            <person name="Song H."/>
            <person name="Zhang L."/>
            <person name="Sodergren E."/>
            <person name="Werner D."/>
            <person name="Stanke M."/>
            <person name="Morgenstern B."/>
            <person name="Solovyev V."/>
            <person name="Kosarev P."/>
            <person name="Brown G."/>
            <person name="Chen H.C."/>
            <person name="Ermolaeva O."/>
            <person name="Hlavina W."/>
            <person name="Kapustin Y."/>
            <person name="Kiryutin B."/>
            <person name="Kitts P."/>
            <person name="Maglott D."/>
            <person name="Pruitt K."/>
            <person name="Sapojnikov V."/>
            <person name="Souvorov A."/>
            <person name="Mackey A.J."/>
            <person name="Waterhouse R.M."/>
            <person name="Wyder S."/>
            <person name="Zdobnov E.M."/>
            <person name="Zdobnov E.M."/>
            <person name="Wyder S."/>
            <person name="Kriventseva E.V."/>
            <person name="Kadowaki T."/>
            <person name="Bork P."/>
            <person name="Aranda M."/>
            <person name="Bao R."/>
            <person name="Beermann A."/>
            <person name="Berns N."/>
            <person name="Bolognesi R."/>
            <person name="Bonneton F."/>
            <person name="Bopp D."/>
            <person name="Brown S.J."/>
            <person name="Bucher G."/>
            <person name="Butts T."/>
            <person name="Chaumot A."/>
            <person name="Denell R.E."/>
            <person name="Ferrier D.E."/>
            <person name="Friedrich M."/>
            <person name="Gordon C.M."/>
            <person name="Jindra M."/>
            <person name="Klingler M."/>
            <person name="Lan Q."/>
            <person name="Lattorff H.M."/>
            <person name="Laudet V."/>
            <person name="von Levetsow C."/>
            <person name="Liu Z."/>
            <person name="Lutz R."/>
            <person name="Lynch J.A."/>
            <person name="da Fonseca R.N."/>
            <person name="Posnien N."/>
            <person name="Reuter R."/>
            <person name="Roth S."/>
            <person name="Savard J."/>
            <person name="Schinko J.B."/>
            <person name="Schmitt C."/>
            <person name="Schoppmeier M."/>
            <person name="Schroder R."/>
            <person name="Shippy T.D."/>
            <person name="Simonnet F."/>
            <person name="Marques-Souza H."/>
            <person name="Tautz D."/>
            <person name="Tomoyasu Y."/>
            <person name="Trauner J."/>
            <person name="Van der Zee M."/>
            <person name="Vervoort M."/>
            <person name="Wittkopp N."/>
            <person name="Wimmer E.A."/>
            <person name="Yang X."/>
            <person name="Jones A.K."/>
            <person name="Sattelle D.B."/>
            <person name="Ebert P.R."/>
            <person name="Nelson D."/>
            <person name="Scott J.G."/>
            <person name="Beeman R.W."/>
            <person name="Muthukrishnan S."/>
            <person name="Kramer K.J."/>
            <person name="Arakane Y."/>
            <person name="Beeman R.W."/>
            <person name="Zhu Q."/>
            <person name="Hogenkamp D."/>
            <person name="Dixit R."/>
            <person name="Oppert B."/>
            <person name="Jiang H."/>
            <person name="Zou Z."/>
            <person name="Marshall J."/>
            <person name="Elpidina E."/>
            <person name="Vinokurov K."/>
            <person name="Oppert C."/>
            <person name="Zou Z."/>
            <person name="Evans J."/>
            <person name="Lu Z."/>
            <person name="Zhao P."/>
            <person name="Sumathipala N."/>
            <person name="Altincicek B."/>
            <person name="Vilcinskas A."/>
            <person name="Williams M."/>
            <person name="Hultmark D."/>
            <person name="Hetru C."/>
            <person name="Jiang H."/>
            <person name="Grimmelikhuijzen C.J."/>
            <person name="Hauser F."/>
            <person name="Cazzamali G."/>
            <person name="Williamson M."/>
            <person name="Park Y."/>
            <person name="Li B."/>
            <person name="Tanaka Y."/>
            <person name="Predel R."/>
            <person name="Neupert S."/>
            <person name="Schachtner J."/>
            <person name="Verleyen P."/>
            <person name="Raible F."/>
            <person name="Bork P."/>
            <person name="Friedrich M."/>
            <person name="Walden K.K."/>
            <person name="Robertson H.M."/>
            <person name="Angeli S."/>
            <person name="Foret S."/>
            <person name="Bucher G."/>
            <person name="Schuetz S."/>
            <person name="Maleszka R."/>
            <person name="Wimmer E.A."/>
            <person name="Beeman R.W."/>
            <person name="Lorenzen M."/>
            <person name="Tomoyasu Y."/>
            <person name="Miller S.C."/>
            <person name="Grossmann D."/>
            <person name="Bucher G."/>
        </authorList>
    </citation>
    <scope>NUCLEOTIDE SEQUENCE [LARGE SCALE GENOMIC DNA]</scope>
    <source>
        <strain evidence="26 27">Georgia GA2</strain>
    </source>
</reference>
<evidence type="ECO:0000256" key="15">
    <source>
        <dbReference type="ARBA" id="ARBA00022843"/>
    </source>
</evidence>
<accession>D6WF51</accession>
<evidence type="ECO:0000256" key="2">
    <source>
        <dbReference type="ARBA" id="ARBA00004304"/>
    </source>
</evidence>
<evidence type="ECO:0000256" key="12">
    <source>
        <dbReference type="ARBA" id="ARBA00022771"/>
    </source>
</evidence>
<evidence type="ECO:0000256" key="21">
    <source>
        <dbReference type="ARBA" id="ARBA00061765"/>
    </source>
</evidence>
<evidence type="ECO:0000256" key="16">
    <source>
        <dbReference type="ARBA" id="ARBA00022989"/>
    </source>
</evidence>
<keyword evidence="16 24" id="KW-1133">Transmembrane helix</keyword>
<dbReference type="Proteomes" id="UP000007266">
    <property type="component" value="Linkage group 3"/>
</dbReference>
<keyword evidence="8 24" id="KW-0812">Transmembrane</keyword>
<dbReference type="GO" id="GO:0061630">
    <property type="term" value="F:ubiquitin protein ligase activity"/>
    <property type="evidence" value="ECO:0000318"/>
    <property type="project" value="GO_Central"/>
</dbReference>
<dbReference type="STRING" id="7070.D6WF51"/>
<dbReference type="Gene3D" id="3.30.40.10">
    <property type="entry name" value="Zinc/RING finger domain, C3HC4 (zinc finger)"/>
    <property type="match status" value="1"/>
</dbReference>
<comment type="function">
    <text evidence="20">E3 ubiquitin-protein ligase which accepts ubiquitin from E2 ubiquitin-conjugating enzymes UBE2L3 and UBE2L6 in the form of a thioester and then directly transfers the ubiquitin to targeted substrates such as LCMT2, thereby promoting their degradation. Induces apoptosis via a p53/TP53-dependent but caspase-independent mechanism. Plays a crucial role in maintaining the genomic stability by controlling the degradation of multiple proteins involved in mitotic progression and DNA damage. Regulates epithelial homeostasis by mediating degradation of CDKN1A and isoform 2 of TP63. Plays a regulatory role in innate immunity by negatively regulating IRF3 activation and IFN-beta production. Mechanistically, inhibits TBK1 phosphorylation and 'Lys-63'-linked polyubiquitination independently of its E3 ligase activity. Alternatively, promotes 'Lys-27' and 'Lys-33'-linked ubiquitination of IFIH1/MDA5, promoting selective autophagic degradation of IFIH1/MDA5 to inhibit antiviral response.</text>
</comment>
<dbReference type="PROSITE" id="PS51873">
    <property type="entry name" value="TRIAD"/>
    <property type="match status" value="1"/>
</dbReference>
<evidence type="ECO:0000256" key="9">
    <source>
        <dbReference type="ARBA" id="ARBA00022703"/>
    </source>
</evidence>
<dbReference type="GO" id="GO:0005737">
    <property type="term" value="C:cytoplasm"/>
    <property type="evidence" value="ECO:0000318"/>
    <property type="project" value="GO_Central"/>
</dbReference>
<dbReference type="AlphaFoldDB" id="D6WF51"/>
<dbReference type="CDD" id="cd16632">
    <property type="entry name" value="mRING-HC-C4C4_RBR_RNF144"/>
    <property type="match status" value="1"/>
</dbReference>
<evidence type="ECO:0000313" key="26">
    <source>
        <dbReference type="EMBL" id="EEZ99843.2"/>
    </source>
</evidence>
<evidence type="ECO:0000256" key="18">
    <source>
        <dbReference type="ARBA" id="ARBA00023136"/>
    </source>
</evidence>
<dbReference type="GO" id="GO:0008270">
    <property type="term" value="F:zinc ion binding"/>
    <property type="evidence" value="ECO:0007669"/>
    <property type="project" value="UniProtKB-KW"/>
</dbReference>
<dbReference type="InterPro" id="IPR031127">
    <property type="entry name" value="E3_UB_ligase_RBR"/>
</dbReference>
<keyword evidence="13" id="KW-0833">Ubl conjugation pathway</keyword>
<dbReference type="CDD" id="cd20349">
    <property type="entry name" value="BRcat_RBR_RNF144"/>
    <property type="match status" value="1"/>
</dbReference>
<evidence type="ECO:0000256" key="6">
    <source>
        <dbReference type="ARBA" id="ARBA00022490"/>
    </source>
</evidence>
<evidence type="ECO:0000256" key="13">
    <source>
        <dbReference type="ARBA" id="ARBA00022786"/>
    </source>
</evidence>
<evidence type="ECO:0000256" key="20">
    <source>
        <dbReference type="ARBA" id="ARBA00060040"/>
    </source>
</evidence>
<dbReference type="FunFam" id="1.20.120.1750:FF:000010">
    <property type="entry name" value="RBR-type E3 ubiquitin transferase"/>
    <property type="match status" value="1"/>
</dbReference>
<evidence type="ECO:0000256" key="19">
    <source>
        <dbReference type="ARBA" id="ARBA00038342"/>
    </source>
</evidence>
<evidence type="ECO:0000256" key="22">
    <source>
        <dbReference type="ARBA" id="ARBA00069720"/>
    </source>
</evidence>
<keyword evidence="14" id="KW-0862">Zinc</keyword>
<keyword evidence="10" id="KW-0479">Metal-binding</keyword>
<evidence type="ECO:0000256" key="1">
    <source>
        <dbReference type="ARBA" id="ARBA00001798"/>
    </source>
</evidence>
<dbReference type="FunFam" id="3.30.40.10:FF:000051">
    <property type="entry name" value="RBR-type E3 ubiquitin transferase"/>
    <property type="match status" value="1"/>
</dbReference>
<comment type="similarity">
    <text evidence="19">Belongs to the RBR family. RNF144 subfamily.</text>
</comment>
<dbReference type="Pfam" id="PF01485">
    <property type="entry name" value="IBR"/>
    <property type="match status" value="1"/>
</dbReference>
<dbReference type="Gene3D" id="1.20.120.1750">
    <property type="match status" value="1"/>
</dbReference>